<dbReference type="AlphaFoldDB" id="A0A6G8AU86"/>
<reference evidence="10 11" key="1">
    <citation type="submission" date="2020-03" db="EMBL/GenBank/DDBJ databases">
        <title>Vagococcus sp. nov., isolated from beetles.</title>
        <authorList>
            <person name="Hyun D.-W."/>
            <person name="Bae J.-W."/>
        </authorList>
    </citation>
    <scope>NUCLEOTIDE SEQUENCE [LARGE SCALE GENOMIC DNA]</scope>
    <source>
        <strain evidence="10 11">HDW17B</strain>
    </source>
</reference>
<evidence type="ECO:0000256" key="8">
    <source>
        <dbReference type="SAM" id="Phobius"/>
    </source>
</evidence>
<dbReference type="GO" id="GO:0000155">
    <property type="term" value="F:phosphorelay sensor kinase activity"/>
    <property type="evidence" value="ECO:0007669"/>
    <property type="project" value="InterPro"/>
</dbReference>
<dbReference type="SUPFAM" id="SSF55874">
    <property type="entry name" value="ATPase domain of HSP90 chaperone/DNA topoisomerase II/histidine kinase"/>
    <property type="match status" value="1"/>
</dbReference>
<evidence type="ECO:0000313" key="11">
    <source>
        <dbReference type="Proteomes" id="UP000501747"/>
    </source>
</evidence>
<evidence type="ECO:0000259" key="9">
    <source>
        <dbReference type="PROSITE" id="PS50109"/>
    </source>
</evidence>
<comment type="subcellular location">
    <subcellularLocation>
        <location evidence="2">Membrane</location>
    </subcellularLocation>
</comment>
<dbReference type="EC" id="2.7.13.3" evidence="3"/>
<dbReference type="GO" id="GO:0004721">
    <property type="term" value="F:phosphoprotein phosphatase activity"/>
    <property type="evidence" value="ECO:0007669"/>
    <property type="project" value="TreeGrafter"/>
</dbReference>
<dbReference type="Gene3D" id="6.10.340.10">
    <property type="match status" value="1"/>
</dbReference>
<dbReference type="RefSeq" id="WP_166034704.1">
    <property type="nucleotide sequence ID" value="NZ_CP049887.1"/>
</dbReference>
<keyword evidence="7" id="KW-0175">Coiled coil</keyword>
<dbReference type="SMART" id="SM00388">
    <property type="entry name" value="HisKA"/>
    <property type="match status" value="1"/>
</dbReference>
<dbReference type="PANTHER" id="PTHR45453">
    <property type="entry name" value="PHOSPHATE REGULON SENSOR PROTEIN PHOR"/>
    <property type="match status" value="1"/>
</dbReference>
<dbReference type="PANTHER" id="PTHR45453:SF3">
    <property type="entry name" value="HISTIDINE KINASE"/>
    <property type="match status" value="1"/>
</dbReference>
<dbReference type="PROSITE" id="PS50109">
    <property type="entry name" value="HIS_KIN"/>
    <property type="match status" value="1"/>
</dbReference>
<organism evidence="10 11">
    <name type="scientific">Vagococcus hydrophili</name>
    <dbReference type="NCBI Taxonomy" id="2714947"/>
    <lineage>
        <taxon>Bacteria</taxon>
        <taxon>Bacillati</taxon>
        <taxon>Bacillota</taxon>
        <taxon>Bacilli</taxon>
        <taxon>Lactobacillales</taxon>
        <taxon>Enterococcaceae</taxon>
        <taxon>Vagococcus</taxon>
    </lineage>
</organism>
<keyword evidence="11" id="KW-1185">Reference proteome</keyword>
<name>A0A6G8AU86_9ENTE</name>
<dbReference type="CDD" id="cd00082">
    <property type="entry name" value="HisKA"/>
    <property type="match status" value="1"/>
</dbReference>
<comment type="catalytic activity">
    <reaction evidence="1">
        <text>ATP + protein L-histidine = ADP + protein N-phospho-L-histidine.</text>
        <dbReference type="EC" id="2.7.13.3"/>
    </reaction>
</comment>
<dbReference type="Gene3D" id="1.10.287.130">
    <property type="match status" value="1"/>
</dbReference>
<dbReference type="Pfam" id="PF00512">
    <property type="entry name" value="HisKA"/>
    <property type="match status" value="1"/>
</dbReference>
<dbReference type="InterPro" id="IPR003661">
    <property type="entry name" value="HisK_dim/P_dom"/>
</dbReference>
<dbReference type="InterPro" id="IPR005467">
    <property type="entry name" value="His_kinase_dom"/>
</dbReference>
<keyword evidence="8" id="KW-0812">Transmembrane</keyword>
<evidence type="ECO:0000256" key="7">
    <source>
        <dbReference type="SAM" id="Coils"/>
    </source>
</evidence>
<sequence length="463" mass="53296">MKIWMKNFFYTTGIISLVSLVTLLTLYLWMPSYYENKLKKEATSKTEELISSFEKKSFDEIKHIIDSSLDFNYAYKLLDKNGNLLSESFPNTSTFFIFDDQKNTEELTKEPSSKELITTFPGLIIQRKSFKDKEGTEYTLVTEIYSQPISDAKRVLLDLAPYIIGISLLLGMIAALIYSKLSTKRIRLVSENTRKMVDFEQDVTCHISGKDEISDLANDITHLNDTLKEAIHSLEKEVDKRKEAEKNKAYFVQSAAHELKTPVAIMSGLVEGMSLNIGKYQDHETYLKKCQELLNQQTKLISEITSVYKLTESVNKKKSLEKVNLKDLISPLIEANKLLPNQGKKDFLLNISEDSVLVNPEDLTRILSNIINNAYRYSFDQSQIKITYQQKMITIENNCIPLEEDILMKIFDPFYRPDFARNRNDGGSGLGLFFVKQLADFYQYEISFTPNRENTGMVFKINL</sequence>
<dbReference type="InterPro" id="IPR036890">
    <property type="entry name" value="HATPase_C_sf"/>
</dbReference>
<evidence type="ECO:0000256" key="1">
    <source>
        <dbReference type="ARBA" id="ARBA00000085"/>
    </source>
</evidence>
<protein>
    <recommendedName>
        <fullName evidence="3">histidine kinase</fullName>
        <ecNumber evidence="3">2.7.13.3</ecNumber>
    </recommendedName>
</protein>
<dbReference type="GO" id="GO:0016036">
    <property type="term" value="P:cellular response to phosphate starvation"/>
    <property type="evidence" value="ECO:0007669"/>
    <property type="project" value="TreeGrafter"/>
</dbReference>
<dbReference type="Pfam" id="PF02518">
    <property type="entry name" value="HATPase_c"/>
    <property type="match status" value="1"/>
</dbReference>
<dbReference type="EMBL" id="CP049887">
    <property type="protein sequence ID" value="QIL48566.1"/>
    <property type="molecule type" value="Genomic_DNA"/>
</dbReference>
<dbReference type="SMART" id="SM00387">
    <property type="entry name" value="HATPase_c"/>
    <property type="match status" value="1"/>
</dbReference>
<evidence type="ECO:0000256" key="6">
    <source>
        <dbReference type="ARBA" id="ARBA00023012"/>
    </source>
</evidence>
<dbReference type="GO" id="GO:0005886">
    <property type="term" value="C:plasma membrane"/>
    <property type="evidence" value="ECO:0007669"/>
    <property type="project" value="TreeGrafter"/>
</dbReference>
<keyword evidence="8" id="KW-0472">Membrane</keyword>
<evidence type="ECO:0000256" key="4">
    <source>
        <dbReference type="ARBA" id="ARBA00022679"/>
    </source>
</evidence>
<keyword evidence="6" id="KW-0902">Two-component regulatory system</keyword>
<dbReference type="InterPro" id="IPR050351">
    <property type="entry name" value="BphY/WalK/GraS-like"/>
</dbReference>
<keyword evidence="8" id="KW-1133">Transmembrane helix</keyword>
<proteinExistence type="predicted"/>
<dbReference type="KEGG" id="vhy:G7082_08665"/>
<gene>
    <name evidence="10" type="ORF">G7082_08665</name>
</gene>
<dbReference type="InterPro" id="IPR036097">
    <property type="entry name" value="HisK_dim/P_sf"/>
</dbReference>
<dbReference type="SUPFAM" id="SSF47384">
    <property type="entry name" value="Homodimeric domain of signal transducing histidine kinase"/>
    <property type="match status" value="1"/>
</dbReference>
<evidence type="ECO:0000256" key="5">
    <source>
        <dbReference type="ARBA" id="ARBA00022777"/>
    </source>
</evidence>
<feature type="domain" description="Histidine kinase" evidence="9">
    <location>
        <begin position="254"/>
        <end position="463"/>
    </location>
</feature>
<keyword evidence="5 10" id="KW-0418">Kinase</keyword>
<feature type="coiled-coil region" evidence="7">
    <location>
        <begin position="217"/>
        <end position="247"/>
    </location>
</feature>
<accession>A0A6G8AU86</accession>
<dbReference type="Gene3D" id="3.30.565.10">
    <property type="entry name" value="Histidine kinase-like ATPase, C-terminal domain"/>
    <property type="match status" value="1"/>
</dbReference>
<evidence type="ECO:0000256" key="2">
    <source>
        <dbReference type="ARBA" id="ARBA00004370"/>
    </source>
</evidence>
<dbReference type="InterPro" id="IPR003594">
    <property type="entry name" value="HATPase_dom"/>
</dbReference>
<evidence type="ECO:0000313" key="10">
    <source>
        <dbReference type="EMBL" id="QIL48566.1"/>
    </source>
</evidence>
<dbReference type="Proteomes" id="UP000501747">
    <property type="component" value="Chromosome"/>
</dbReference>
<evidence type="ECO:0000256" key="3">
    <source>
        <dbReference type="ARBA" id="ARBA00012438"/>
    </source>
</evidence>
<keyword evidence="4" id="KW-0808">Transferase</keyword>
<feature type="transmembrane region" description="Helical" evidence="8">
    <location>
        <begin position="7"/>
        <end position="30"/>
    </location>
</feature>
<feature type="transmembrane region" description="Helical" evidence="8">
    <location>
        <begin position="159"/>
        <end position="178"/>
    </location>
</feature>